<keyword evidence="2" id="KW-1185">Reference proteome</keyword>
<sequence length="47" mass="5292">MRERRLSAPDIRRRTDAADQVLMGSDQKIALFEQTSLQKLTAQTSTG</sequence>
<dbReference type="AlphaFoldDB" id="A0A820JTE6"/>
<accession>A0A820JTE6</accession>
<feature type="non-terminal residue" evidence="1">
    <location>
        <position position="47"/>
    </location>
</feature>
<reference evidence="1" key="1">
    <citation type="submission" date="2021-02" db="EMBL/GenBank/DDBJ databases">
        <authorList>
            <person name="Nowell W R."/>
        </authorList>
    </citation>
    <scope>NUCLEOTIDE SEQUENCE</scope>
</reference>
<gene>
    <name evidence="1" type="ORF">OVN521_LOCUS32313</name>
</gene>
<evidence type="ECO:0000313" key="2">
    <source>
        <dbReference type="Proteomes" id="UP000663866"/>
    </source>
</evidence>
<comment type="caution">
    <text evidence="1">The sequence shown here is derived from an EMBL/GenBank/DDBJ whole genome shotgun (WGS) entry which is preliminary data.</text>
</comment>
<evidence type="ECO:0000313" key="1">
    <source>
        <dbReference type="EMBL" id="CAF4331068.1"/>
    </source>
</evidence>
<name>A0A820JTE6_9BILA</name>
<dbReference type="Proteomes" id="UP000663866">
    <property type="component" value="Unassembled WGS sequence"/>
</dbReference>
<organism evidence="1 2">
    <name type="scientific">Rotaria magnacalcarata</name>
    <dbReference type="NCBI Taxonomy" id="392030"/>
    <lineage>
        <taxon>Eukaryota</taxon>
        <taxon>Metazoa</taxon>
        <taxon>Spiralia</taxon>
        <taxon>Gnathifera</taxon>
        <taxon>Rotifera</taxon>
        <taxon>Eurotatoria</taxon>
        <taxon>Bdelloidea</taxon>
        <taxon>Philodinida</taxon>
        <taxon>Philodinidae</taxon>
        <taxon>Rotaria</taxon>
    </lineage>
</organism>
<dbReference type="EMBL" id="CAJOBG010022792">
    <property type="protein sequence ID" value="CAF4331068.1"/>
    <property type="molecule type" value="Genomic_DNA"/>
</dbReference>
<protein>
    <submittedName>
        <fullName evidence="1">Uncharacterized protein</fullName>
    </submittedName>
</protein>
<proteinExistence type="predicted"/>